<evidence type="ECO:0000313" key="2">
    <source>
        <dbReference type="EMBL" id="HBC36686.1"/>
    </source>
</evidence>
<evidence type="ECO:0000313" key="3">
    <source>
        <dbReference type="Proteomes" id="UP000263489"/>
    </source>
</evidence>
<gene>
    <name evidence="2" type="ORF">DC045_20735</name>
</gene>
<comment type="caution">
    <text evidence="2">The sequence shown here is derived from an EMBL/GenBank/DDBJ whole genome shotgun (WGS) entry which is preliminary data.</text>
</comment>
<feature type="transmembrane region" description="Helical" evidence="1">
    <location>
        <begin position="59"/>
        <end position="79"/>
    </location>
</feature>
<organism evidence="2 3">
    <name type="scientific">Marinobacter adhaerens</name>
    <dbReference type="NCBI Taxonomy" id="1033846"/>
    <lineage>
        <taxon>Bacteria</taxon>
        <taxon>Pseudomonadati</taxon>
        <taxon>Pseudomonadota</taxon>
        <taxon>Gammaproteobacteria</taxon>
        <taxon>Pseudomonadales</taxon>
        <taxon>Marinobacteraceae</taxon>
        <taxon>Marinobacter</taxon>
    </lineage>
</organism>
<sequence length="92" mass="9762">MKQHLRQLFSFILKPLESGKVGPSYKDSHRTVLNVVGVLFLVLATVSTAMLVYTGKAGALIPVLVFFGIGGVSLVVGTLGSDAAVSKMWGNR</sequence>
<feature type="transmembrane region" description="Helical" evidence="1">
    <location>
        <begin position="32"/>
        <end position="53"/>
    </location>
</feature>
<dbReference type="AlphaFoldDB" id="A0A349GGQ2"/>
<dbReference type="EMBL" id="DNNA01000318">
    <property type="protein sequence ID" value="HBC36686.1"/>
    <property type="molecule type" value="Genomic_DNA"/>
</dbReference>
<keyword evidence="1" id="KW-0472">Membrane</keyword>
<protein>
    <submittedName>
        <fullName evidence="2">Uncharacterized protein</fullName>
    </submittedName>
</protein>
<name>A0A349GGQ2_9GAMM</name>
<proteinExistence type="predicted"/>
<keyword evidence="1" id="KW-0812">Transmembrane</keyword>
<accession>A0A349GGQ2</accession>
<dbReference type="Proteomes" id="UP000263489">
    <property type="component" value="Unassembled WGS sequence"/>
</dbReference>
<keyword evidence="1" id="KW-1133">Transmembrane helix</keyword>
<evidence type="ECO:0000256" key="1">
    <source>
        <dbReference type="SAM" id="Phobius"/>
    </source>
</evidence>
<reference evidence="2 3" key="1">
    <citation type="journal article" date="2018" name="Nat. Biotechnol.">
        <title>A standardized bacterial taxonomy based on genome phylogeny substantially revises the tree of life.</title>
        <authorList>
            <person name="Parks D.H."/>
            <person name="Chuvochina M."/>
            <person name="Waite D.W."/>
            <person name="Rinke C."/>
            <person name="Skarshewski A."/>
            <person name="Chaumeil P.A."/>
            <person name="Hugenholtz P."/>
        </authorList>
    </citation>
    <scope>NUCLEOTIDE SEQUENCE [LARGE SCALE GENOMIC DNA]</scope>
    <source>
        <strain evidence="2">UBA9380</strain>
    </source>
</reference>